<evidence type="ECO:0000256" key="1">
    <source>
        <dbReference type="ARBA" id="ARBA00022598"/>
    </source>
</evidence>
<dbReference type="InterPro" id="IPR003806">
    <property type="entry name" value="ATP-grasp_PylC-type"/>
</dbReference>
<evidence type="ECO:0000313" key="6">
    <source>
        <dbReference type="EMBL" id="MFC0269955.1"/>
    </source>
</evidence>
<dbReference type="InterPro" id="IPR013815">
    <property type="entry name" value="ATP_grasp_subdomain_1"/>
</dbReference>
<dbReference type="InterPro" id="IPR011761">
    <property type="entry name" value="ATP-grasp"/>
</dbReference>
<dbReference type="PANTHER" id="PTHR43585">
    <property type="entry name" value="FUMIPYRROLE BIOSYNTHESIS PROTEIN C"/>
    <property type="match status" value="1"/>
</dbReference>
<dbReference type="InterPro" id="IPR048764">
    <property type="entry name" value="PylC_N"/>
</dbReference>
<keyword evidence="2 4" id="KW-0547">Nucleotide-binding</keyword>
<dbReference type="EMBL" id="JBHLVO010000001">
    <property type="protein sequence ID" value="MFC0269955.1"/>
    <property type="molecule type" value="Genomic_DNA"/>
</dbReference>
<dbReference type="PANTHER" id="PTHR43585:SF2">
    <property type="entry name" value="ATP-GRASP ENZYME FSQD"/>
    <property type="match status" value="1"/>
</dbReference>
<dbReference type="RefSeq" id="WP_378930334.1">
    <property type="nucleotide sequence ID" value="NZ_JBHLVO010000001.1"/>
</dbReference>
<dbReference type="Proteomes" id="UP001589854">
    <property type="component" value="Unassembled WGS sequence"/>
</dbReference>
<keyword evidence="1" id="KW-0436">Ligase</keyword>
<evidence type="ECO:0000259" key="5">
    <source>
        <dbReference type="PROSITE" id="PS50975"/>
    </source>
</evidence>
<dbReference type="Gene3D" id="3.30.470.20">
    <property type="entry name" value="ATP-grasp fold, B domain"/>
    <property type="match status" value="1"/>
</dbReference>
<feature type="domain" description="ATP-grasp" evidence="5">
    <location>
        <begin position="119"/>
        <end position="293"/>
    </location>
</feature>
<reference evidence="6 7" key="1">
    <citation type="submission" date="2024-09" db="EMBL/GenBank/DDBJ databases">
        <authorList>
            <person name="Sun Q."/>
            <person name="Mori K."/>
        </authorList>
    </citation>
    <scope>NUCLEOTIDE SEQUENCE [LARGE SCALE GENOMIC DNA]</scope>
    <source>
        <strain evidence="6 7">CCM 7228</strain>
    </source>
</reference>
<dbReference type="Pfam" id="PF02655">
    <property type="entry name" value="ATP-grasp_3"/>
    <property type="match status" value="1"/>
</dbReference>
<evidence type="ECO:0000256" key="2">
    <source>
        <dbReference type="ARBA" id="ARBA00022741"/>
    </source>
</evidence>
<dbReference type="Pfam" id="PF21360">
    <property type="entry name" value="PylC-like_N"/>
    <property type="match status" value="1"/>
</dbReference>
<keyword evidence="7" id="KW-1185">Reference proteome</keyword>
<dbReference type="SUPFAM" id="SSF56059">
    <property type="entry name" value="Glutathione synthetase ATP-binding domain-like"/>
    <property type="match status" value="1"/>
</dbReference>
<sequence>MNILFTSSGRRVALINYFKETFQKHNINGKIITADLKNNAPSAYFSDKHIIVPKISNPNYLEELFNICKQESIHLVIPLIDTELTLLSKNLNLFEEVGVKVLVSSVELNEIASDKRKTFQFFLENGIPTPKVYTNEELEEKAYTFPLLIKPLDGSSSKGVTKIYNEKELVFFREYIQNAMVQEYIEGTEYTVDVMVDFKGNIKTIVPRMRIETRAGEVSKGVTVKSNSIIRAVEKVVNSLPHPAGCLTLQCFKKSNGEITFIEINPRFGGGIPLSIQAGANFPLWTIQASKGEIFNVQDYSWQENLTMLRFDEAVFTERIQYAN</sequence>
<dbReference type="Gene3D" id="3.40.50.20">
    <property type="match status" value="1"/>
</dbReference>
<protein>
    <submittedName>
        <fullName evidence="6">ATP-grasp domain-containing protein</fullName>
    </submittedName>
</protein>
<evidence type="ECO:0000256" key="3">
    <source>
        <dbReference type="ARBA" id="ARBA00022840"/>
    </source>
</evidence>
<organism evidence="6 7">
    <name type="scientific">Metabacillus herbersteinensis</name>
    <dbReference type="NCBI Taxonomy" id="283816"/>
    <lineage>
        <taxon>Bacteria</taxon>
        <taxon>Bacillati</taxon>
        <taxon>Bacillota</taxon>
        <taxon>Bacilli</taxon>
        <taxon>Bacillales</taxon>
        <taxon>Bacillaceae</taxon>
        <taxon>Metabacillus</taxon>
    </lineage>
</organism>
<comment type="caution">
    <text evidence="6">The sequence shown here is derived from an EMBL/GenBank/DDBJ whole genome shotgun (WGS) entry which is preliminary data.</text>
</comment>
<evidence type="ECO:0000256" key="4">
    <source>
        <dbReference type="PROSITE-ProRule" id="PRU00409"/>
    </source>
</evidence>
<dbReference type="PROSITE" id="PS50975">
    <property type="entry name" value="ATP_GRASP"/>
    <property type="match status" value="1"/>
</dbReference>
<name>A0ABV6G8G4_9BACI</name>
<evidence type="ECO:0000313" key="7">
    <source>
        <dbReference type="Proteomes" id="UP001589854"/>
    </source>
</evidence>
<accession>A0ABV6G8G4</accession>
<keyword evidence="3 4" id="KW-0067">ATP-binding</keyword>
<dbReference type="InterPro" id="IPR052032">
    <property type="entry name" value="ATP-dep_AA_Ligase"/>
</dbReference>
<gene>
    <name evidence="6" type="ORF">ACFFIX_00590</name>
</gene>
<proteinExistence type="predicted"/>
<dbReference type="Gene3D" id="3.30.1490.20">
    <property type="entry name" value="ATP-grasp fold, A domain"/>
    <property type="match status" value="1"/>
</dbReference>